<accession>A0A2M8DL77</accession>
<reference evidence="2" key="1">
    <citation type="submission" date="2017-09" db="EMBL/GenBank/DDBJ databases">
        <title>Depth-based differentiation of microbial function through sediment-hosted aquifers and enrichment of novel symbionts in the deep terrestrial subsurface.</title>
        <authorList>
            <person name="Probst A.J."/>
            <person name="Ladd B."/>
            <person name="Jarett J.K."/>
            <person name="Geller-Mcgrath D.E."/>
            <person name="Sieber C.M.K."/>
            <person name="Emerson J.B."/>
            <person name="Anantharaman K."/>
            <person name="Thomas B.C."/>
            <person name="Malmstrom R."/>
            <person name="Stieglmeier M."/>
            <person name="Klingl A."/>
            <person name="Woyke T."/>
            <person name="Ryan C.M."/>
            <person name="Banfield J.F."/>
        </authorList>
    </citation>
    <scope>NUCLEOTIDE SEQUENCE [LARGE SCALE GENOMIC DNA]</scope>
</reference>
<organism evidence="1 2">
    <name type="scientific">Candidatus Nealsonbacteria bacterium CG_4_9_14_0_8_um_filter_36_17</name>
    <dbReference type="NCBI Taxonomy" id="1974693"/>
    <lineage>
        <taxon>Bacteria</taxon>
        <taxon>Candidatus Nealsoniibacteriota</taxon>
    </lineage>
</organism>
<comment type="caution">
    <text evidence="1">The sequence shown here is derived from an EMBL/GenBank/DDBJ whole genome shotgun (WGS) entry which is preliminary data.</text>
</comment>
<feature type="non-terminal residue" evidence="1">
    <location>
        <position position="80"/>
    </location>
</feature>
<evidence type="ECO:0000313" key="1">
    <source>
        <dbReference type="EMBL" id="PJB98464.1"/>
    </source>
</evidence>
<dbReference type="InterPro" id="IPR026350">
    <property type="entry name" value="GxxExxY"/>
</dbReference>
<proteinExistence type="predicted"/>
<dbReference type="AlphaFoldDB" id="A0A2M8DL77"/>
<evidence type="ECO:0000313" key="2">
    <source>
        <dbReference type="Proteomes" id="UP000230097"/>
    </source>
</evidence>
<dbReference type="EMBL" id="PFTC01000046">
    <property type="protein sequence ID" value="PJB98464.1"/>
    <property type="molecule type" value="Genomic_DNA"/>
</dbReference>
<name>A0A2M8DL77_9BACT</name>
<sequence length="80" mass="9178">MLESELCYKIQGCIFNVANKYGKGLKEQIYQKALAEELTKQGLGFEQHKRINIYSLDTGKHLGVYVPDFLVEDKVIVEIK</sequence>
<dbReference type="NCBIfam" id="TIGR04256">
    <property type="entry name" value="GxxExxY"/>
    <property type="match status" value="1"/>
</dbReference>
<dbReference type="Pfam" id="PF13366">
    <property type="entry name" value="PDDEXK_3"/>
    <property type="match status" value="1"/>
</dbReference>
<protein>
    <submittedName>
        <fullName evidence="1">GxxExxY protein</fullName>
    </submittedName>
</protein>
<gene>
    <name evidence="1" type="ORF">CO078_01915</name>
</gene>
<dbReference type="Proteomes" id="UP000230097">
    <property type="component" value="Unassembled WGS sequence"/>
</dbReference>